<dbReference type="OrthoDB" id="9108174at2"/>
<name>A0A149PH73_9BURK</name>
<sequence>MAIYTGKFARLYSAIHHRREPVIYASTIVASNRLALFAALADNPSSAEELANISKTELFCVREWLADLTASGYLQYDAASQRYWMTEQQAYALADKAGNAFIKDAFAVWRKAKLCGS</sequence>
<dbReference type="Pfam" id="PF21320">
    <property type="entry name" value="WHD_Rv2258c"/>
    <property type="match status" value="1"/>
</dbReference>
<dbReference type="RefSeq" id="WP_062131756.1">
    <property type="nucleotide sequence ID" value="NZ_LRBG01000036.1"/>
</dbReference>
<evidence type="ECO:0000313" key="2">
    <source>
        <dbReference type="EMBL" id="KXU84393.1"/>
    </source>
</evidence>
<evidence type="ECO:0000313" key="3">
    <source>
        <dbReference type="Proteomes" id="UP000075613"/>
    </source>
</evidence>
<reference evidence="2 3" key="1">
    <citation type="journal article" date="2015" name="Int. J. Syst. Evol. Microbiol.">
        <title>Burkholderia monticola sp. nov., isolated from mountain soil.</title>
        <authorList>
            <person name="Baek I."/>
            <person name="Seo B."/>
            <person name="Lee I."/>
            <person name="Yi H."/>
            <person name="Chun J."/>
        </authorList>
    </citation>
    <scope>NUCLEOTIDE SEQUENCE [LARGE SCALE GENOMIC DNA]</scope>
    <source>
        <strain evidence="2 3">JC2948</strain>
    </source>
</reference>
<dbReference type="InterPro" id="IPR048711">
    <property type="entry name" value="WHD_Rv2258c"/>
</dbReference>
<feature type="domain" description="S-adenosylmethionine-dependent methyltransferase Rv2258c-like winged HTH" evidence="1">
    <location>
        <begin position="33"/>
        <end position="93"/>
    </location>
</feature>
<accession>A0A149PH73</accession>
<gene>
    <name evidence="2" type="ORF">CI15_23275</name>
</gene>
<dbReference type="InterPro" id="IPR036390">
    <property type="entry name" value="WH_DNA-bd_sf"/>
</dbReference>
<dbReference type="SUPFAM" id="SSF46785">
    <property type="entry name" value="Winged helix' DNA-binding domain"/>
    <property type="match status" value="1"/>
</dbReference>
<dbReference type="AlphaFoldDB" id="A0A149PH73"/>
<dbReference type="STRING" id="1399968.CI15_23275"/>
<proteinExistence type="predicted"/>
<dbReference type="InterPro" id="IPR036388">
    <property type="entry name" value="WH-like_DNA-bd_sf"/>
</dbReference>
<protein>
    <recommendedName>
        <fullName evidence="1">S-adenosylmethionine-dependent methyltransferase Rv2258c-like winged HTH domain-containing protein</fullName>
    </recommendedName>
</protein>
<dbReference type="Proteomes" id="UP000075613">
    <property type="component" value="Unassembled WGS sequence"/>
</dbReference>
<evidence type="ECO:0000259" key="1">
    <source>
        <dbReference type="Pfam" id="PF21320"/>
    </source>
</evidence>
<dbReference type="Gene3D" id="1.10.10.10">
    <property type="entry name" value="Winged helix-like DNA-binding domain superfamily/Winged helix DNA-binding domain"/>
    <property type="match status" value="1"/>
</dbReference>
<dbReference type="EMBL" id="LRBG01000036">
    <property type="protein sequence ID" value="KXU84393.1"/>
    <property type="molecule type" value="Genomic_DNA"/>
</dbReference>
<keyword evidence="3" id="KW-1185">Reference proteome</keyword>
<comment type="caution">
    <text evidence="2">The sequence shown here is derived from an EMBL/GenBank/DDBJ whole genome shotgun (WGS) entry which is preliminary data.</text>
</comment>
<organism evidence="2 3">
    <name type="scientific">Paraburkholderia monticola</name>
    <dbReference type="NCBI Taxonomy" id="1399968"/>
    <lineage>
        <taxon>Bacteria</taxon>
        <taxon>Pseudomonadati</taxon>
        <taxon>Pseudomonadota</taxon>
        <taxon>Betaproteobacteria</taxon>
        <taxon>Burkholderiales</taxon>
        <taxon>Burkholderiaceae</taxon>
        <taxon>Paraburkholderia</taxon>
    </lineage>
</organism>